<proteinExistence type="predicted"/>
<evidence type="ECO:0000313" key="3">
    <source>
        <dbReference type="Proteomes" id="UP000321328"/>
    </source>
</evidence>
<feature type="region of interest" description="Disordered" evidence="1">
    <location>
        <begin position="1"/>
        <end position="63"/>
    </location>
</feature>
<dbReference type="EMBL" id="BJVI01000120">
    <property type="protein sequence ID" value="GEL20960.1"/>
    <property type="molecule type" value="Genomic_DNA"/>
</dbReference>
<evidence type="ECO:0000256" key="1">
    <source>
        <dbReference type="SAM" id="MobiDB-lite"/>
    </source>
</evidence>
<feature type="compositionally biased region" description="Gly residues" evidence="1">
    <location>
        <begin position="42"/>
        <end position="58"/>
    </location>
</feature>
<dbReference type="AlphaFoldDB" id="A0A511D830"/>
<feature type="compositionally biased region" description="Gly residues" evidence="1">
    <location>
        <begin position="1"/>
        <end position="11"/>
    </location>
</feature>
<accession>A0A511D830</accession>
<evidence type="ECO:0000313" key="2">
    <source>
        <dbReference type="EMBL" id="GEL20960.1"/>
    </source>
</evidence>
<gene>
    <name evidence="2" type="ORF">PA7_47970</name>
</gene>
<comment type="caution">
    <text evidence="2">The sequence shown here is derived from an EMBL/GenBank/DDBJ whole genome shotgun (WGS) entry which is preliminary data.</text>
</comment>
<feature type="compositionally biased region" description="Low complexity" evidence="1">
    <location>
        <begin position="12"/>
        <end position="23"/>
    </location>
</feature>
<reference evidence="2 3" key="1">
    <citation type="submission" date="2019-07" db="EMBL/GenBank/DDBJ databases">
        <title>Whole genome shotgun sequence of Pseudonocardia asaccharolytica NBRC 16224.</title>
        <authorList>
            <person name="Hosoyama A."/>
            <person name="Uohara A."/>
            <person name="Ohji S."/>
            <person name="Ichikawa N."/>
        </authorList>
    </citation>
    <scope>NUCLEOTIDE SEQUENCE [LARGE SCALE GENOMIC DNA]</scope>
    <source>
        <strain evidence="2 3">NBRC 16224</strain>
    </source>
</reference>
<organism evidence="2 3">
    <name type="scientific">Pseudonocardia asaccharolytica DSM 44247 = NBRC 16224</name>
    <dbReference type="NCBI Taxonomy" id="1123024"/>
    <lineage>
        <taxon>Bacteria</taxon>
        <taxon>Bacillati</taxon>
        <taxon>Actinomycetota</taxon>
        <taxon>Actinomycetes</taxon>
        <taxon>Pseudonocardiales</taxon>
        <taxon>Pseudonocardiaceae</taxon>
        <taxon>Pseudonocardia</taxon>
    </lineage>
</organism>
<sequence>MGSTAGDGGAGVAASGTAGSEVAPGAAGGMVGDTVEGSAGDPVGGAAGVQSSTGGGAGWAKATMEPQSTVAATMAPIVRYRLICPLRHTRHTVAAETISGS</sequence>
<dbReference type="Proteomes" id="UP000321328">
    <property type="component" value="Unassembled WGS sequence"/>
</dbReference>
<keyword evidence="3" id="KW-1185">Reference proteome</keyword>
<name>A0A511D830_9PSEU</name>
<protein>
    <submittedName>
        <fullName evidence="2">Uncharacterized protein</fullName>
    </submittedName>
</protein>